<evidence type="ECO:0000313" key="2">
    <source>
        <dbReference type="Proteomes" id="UP000050975"/>
    </source>
</evidence>
<dbReference type="Proteomes" id="UP000050975">
    <property type="component" value="Unassembled WGS sequence"/>
</dbReference>
<organism evidence="1 2">
    <name type="scientific">candidate division WOR_3 bacterium SM1_77</name>
    <dbReference type="NCBI Taxonomy" id="1703778"/>
    <lineage>
        <taxon>Bacteria</taxon>
        <taxon>Bacteria division WOR-3</taxon>
    </lineage>
</organism>
<proteinExistence type="predicted"/>
<protein>
    <submittedName>
        <fullName evidence="1">Uncharacterized protein</fullName>
    </submittedName>
</protein>
<sequence>MPDEFLRNNSFVLHKFRHTERYEYKHWVDHSTDVSMVTVLYSGIKIDFYRSDVSRYWLIKPTMTATDRVDIKKLMDSGMKASTRCKDLISENYYPRAWMDHFIDEYDNELTLID</sequence>
<reference evidence="1 2" key="1">
    <citation type="journal article" date="2015" name="Microbiome">
        <title>Genomic resolution of linkages in carbon, nitrogen, and sulfur cycling among widespread estuary sediment bacteria.</title>
        <authorList>
            <person name="Baker B.J."/>
            <person name="Lazar C.S."/>
            <person name="Teske A.P."/>
            <person name="Dick G.J."/>
        </authorList>
    </citation>
    <scope>NUCLEOTIDE SEQUENCE [LARGE SCALE GENOMIC DNA]</scope>
    <source>
        <strain evidence="1">SM1_77</strain>
    </source>
</reference>
<name>A0A0S8JVF0_UNCW3</name>
<dbReference type="EMBL" id="LJVE01000089">
    <property type="protein sequence ID" value="KPL13705.1"/>
    <property type="molecule type" value="Genomic_DNA"/>
</dbReference>
<evidence type="ECO:0000313" key="1">
    <source>
        <dbReference type="EMBL" id="KPL13705.1"/>
    </source>
</evidence>
<gene>
    <name evidence="1" type="ORF">AMJ74_04805</name>
</gene>
<accession>A0A0S8JVF0</accession>
<comment type="caution">
    <text evidence="1">The sequence shown here is derived from an EMBL/GenBank/DDBJ whole genome shotgun (WGS) entry which is preliminary data.</text>
</comment>
<dbReference type="AlphaFoldDB" id="A0A0S8JVF0"/>